<keyword evidence="5 21" id="KW-0812">Transmembrane</keyword>
<evidence type="ECO:0000256" key="1">
    <source>
        <dbReference type="ARBA" id="ARBA00004479"/>
    </source>
</evidence>
<reference evidence="26" key="2">
    <citation type="submission" date="2023-06" db="EMBL/GenBank/DDBJ databases">
        <authorList>
            <person name="Swenson N.G."/>
            <person name="Wegrzyn J.L."/>
            <person name="Mcevoy S.L."/>
        </authorList>
    </citation>
    <scope>NUCLEOTIDE SEQUENCE</scope>
    <source>
        <strain evidence="26">NS2018</strain>
        <tissue evidence="26">Leaf</tissue>
    </source>
</reference>
<accession>A0AA39W9B8</accession>
<feature type="domain" description="Protein kinase" evidence="23">
    <location>
        <begin position="488"/>
        <end position="760"/>
    </location>
</feature>
<dbReference type="InterPro" id="IPR000719">
    <property type="entry name" value="Prot_kinase_dom"/>
</dbReference>
<gene>
    <name evidence="26" type="ORF">LWI29_022853</name>
</gene>
<evidence type="ECO:0000259" key="24">
    <source>
        <dbReference type="PROSITE" id="PS50026"/>
    </source>
</evidence>
<evidence type="ECO:0000256" key="12">
    <source>
        <dbReference type="ARBA" id="ARBA00023136"/>
    </source>
</evidence>
<reference evidence="26" key="1">
    <citation type="journal article" date="2022" name="Plant J.">
        <title>Strategies of tolerance reflected in two North American maple genomes.</title>
        <authorList>
            <person name="McEvoy S.L."/>
            <person name="Sezen U.U."/>
            <person name="Trouern-Trend A."/>
            <person name="McMahon S.M."/>
            <person name="Schaberg P.G."/>
            <person name="Yang J."/>
            <person name="Wegrzyn J.L."/>
            <person name="Swenson N.G."/>
        </authorList>
    </citation>
    <scope>NUCLEOTIDE SEQUENCE</scope>
    <source>
        <strain evidence="26">NS2018</strain>
    </source>
</reference>
<dbReference type="PANTHER" id="PTHR47976:SF64">
    <property type="entry name" value="RECEPTOR-LIKE SERINE_THREONINE-PROTEIN KINASE"/>
    <property type="match status" value="1"/>
</dbReference>
<protein>
    <recommendedName>
        <fullName evidence="18">Receptor-like serine/threonine-protein kinase</fullName>
        <ecNumber evidence="18">2.7.11.1</ecNumber>
    </recommendedName>
</protein>
<dbReference type="Gene3D" id="1.10.510.10">
    <property type="entry name" value="Transferase(Phosphotransferase) domain 1"/>
    <property type="match status" value="1"/>
</dbReference>
<dbReference type="FunFam" id="3.30.200.20:FF:000059">
    <property type="entry name" value="S-receptor-like serine/threonine-protein kinase"/>
    <property type="match status" value="1"/>
</dbReference>
<organism evidence="26 27">
    <name type="scientific">Acer saccharum</name>
    <name type="common">Sugar maple</name>
    <dbReference type="NCBI Taxonomy" id="4024"/>
    <lineage>
        <taxon>Eukaryota</taxon>
        <taxon>Viridiplantae</taxon>
        <taxon>Streptophyta</taxon>
        <taxon>Embryophyta</taxon>
        <taxon>Tracheophyta</taxon>
        <taxon>Spermatophyta</taxon>
        <taxon>Magnoliopsida</taxon>
        <taxon>eudicotyledons</taxon>
        <taxon>Gunneridae</taxon>
        <taxon>Pentapetalae</taxon>
        <taxon>rosids</taxon>
        <taxon>malvids</taxon>
        <taxon>Sapindales</taxon>
        <taxon>Sapindaceae</taxon>
        <taxon>Hippocastanoideae</taxon>
        <taxon>Acereae</taxon>
        <taxon>Acer</taxon>
    </lineage>
</organism>
<dbReference type="SUPFAM" id="SSF56112">
    <property type="entry name" value="Protein kinase-like (PK-like)"/>
    <property type="match status" value="1"/>
</dbReference>
<feature type="signal peptide" evidence="22">
    <location>
        <begin position="1"/>
        <end position="22"/>
    </location>
</feature>
<evidence type="ECO:0000256" key="15">
    <source>
        <dbReference type="ARBA" id="ARBA00023180"/>
    </source>
</evidence>
<keyword evidence="14" id="KW-0675">Receptor</keyword>
<sequence>MDLRTLLPCVLALLVNLYGLHGQTSPNISLGSSITAGSNTSWRSPSGDYAFGFYPISGGLYLAGIWFDKIPAKTLVWTANRDSPAEARSTVQLTAAGRLLLNYFNSTVQPIDSGVLASFGLMQDNGNFVLKDANSADIWQSFDSPTDTILRGQGLATGRKLYSNSKGTIDYSTGNFMLEMQSFDGKLVLSAYRFADPGYWLIDTRGSLVFNLSGFMYIVNSSNDTVYSLTRNIPTPVEDYYHRATINDHGNFQQFVHHKNGSNWTLVWSAFDDPCTANSICGVYGMCSSPDNETQTCNCLPGHTPLDPDNVFKGCRPKTVMNYCAENSRDNFTVELIEDADFVSDTLGDLSHVDNVDMEECKKAIIDDCNSLAASWANSTCRKKRTPLVNAKKSVSTKGIKALIKVPIKVPINPDIPKPTNKKKFNSRAFLEIGSIITAILAFLFGVAAIYYNPAAQRFIKRKYSLTGNTIGINFREFTFQELQEATNGFNKALGRGSSGQVYKGILLLNNTHIEIAVKQLESDIEKSREEFMTELKIIGRTHHKNLVRLLGFCIENDQHLLVYEFMSNGTLSDFLFNKIESPGWVQRVDMALGMARGLLYLHDECHTQIIHCDIKPENVLLDRNYTAKISDFGLSKLLNKDQTRTDTNLRGTAGYIAPEWLRNVPVTTKVDVYSFGVMLLEIICGRRHIEMNRVEEESEEDDLFLPVWVVSCVISGNLETVVSHDPEVLSDFERFERMAMVGLWCINPDPIPRPSMNKL</sequence>
<dbReference type="InterPro" id="IPR000858">
    <property type="entry name" value="S_locus_glycoprot_dom"/>
</dbReference>
<keyword evidence="2 18" id="KW-0723">Serine/threonine-protein kinase</keyword>
<dbReference type="InterPro" id="IPR051343">
    <property type="entry name" value="G-type_lectin_kinases/EP1-like"/>
</dbReference>
<evidence type="ECO:0000256" key="19">
    <source>
        <dbReference type="PROSITE-ProRule" id="PRU00076"/>
    </source>
</evidence>
<evidence type="ECO:0000256" key="22">
    <source>
        <dbReference type="SAM" id="SignalP"/>
    </source>
</evidence>
<dbReference type="InterPro" id="IPR036426">
    <property type="entry name" value="Bulb-type_lectin_dom_sf"/>
</dbReference>
<dbReference type="InterPro" id="IPR017441">
    <property type="entry name" value="Protein_kinase_ATP_BS"/>
</dbReference>
<evidence type="ECO:0000313" key="26">
    <source>
        <dbReference type="EMBL" id="KAK0607930.1"/>
    </source>
</evidence>
<dbReference type="Pfam" id="PF00954">
    <property type="entry name" value="S_locus_glycop"/>
    <property type="match status" value="1"/>
</dbReference>
<dbReference type="PROSITE" id="PS50026">
    <property type="entry name" value="EGF_3"/>
    <property type="match status" value="1"/>
</dbReference>
<evidence type="ECO:0000259" key="23">
    <source>
        <dbReference type="PROSITE" id="PS50011"/>
    </source>
</evidence>
<dbReference type="EMBL" id="JAUESC010000001">
    <property type="protein sequence ID" value="KAK0607930.1"/>
    <property type="molecule type" value="Genomic_DNA"/>
</dbReference>
<evidence type="ECO:0000256" key="10">
    <source>
        <dbReference type="ARBA" id="ARBA00022840"/>
    </source>
</evidence>
<evidence type="ECO:0000256" key="3">
    <source>
        <dbReference type="ARBA" id="ARBA00022536"/>
    </source>
</evidence>
<dbReference type="PROSITE" id="PS50011">
    <property type="entry name" value="PROTEIN_KINASE_DOM"/>
    <property type="match status" value="1"/>
</dbReference>
<dbReference type="InterPro" id="IPR001480">
    <property type="entry name" value="Bulb-type_lectin_dom"/>
</dbReference>
<dbReference type="SMART" id="SM00108">
    <property type="entry name" value="B_lectin"/>
    <property type="match status" value="1"/>
</dbReference>
<dbReference type="InterPro" id="IPR000742">
    <property type="entry name" value="EGF"/>
</dbReference>
<dbReference type="AlphaFoldDB" id="A0AA39W9B8"/>
<evidence type="ECO:0000256" key="11">
    <source>
        <dbReference type="ARBA" id="ARBA00022989"/>
    </source>
</evidence>
<dbReference type="InterPro" id="IPR008271">
    <property type="entry name" value="Ser/Thr_kinase_AS"/>
</dbReference>
<evidence type="ECO:0000256" key="20">
    <source>
        <dbReference type="PROSITE-ProRule" id="PRU10141"/>
    </source>
</evidence>
<evidence type="ECO:0000259" key="25">
    <source>
        <dbReference type="PROSITE" id="PS50927"/>
    </source>
</evidence>
<dbReference type="FunFam" id="1.10.510.10:FF:000237">
    <property type="entry name" value="G-type lectin S-receptor-like serine/threonine-protein kinase"/>
    <property type="match status" value="1"/>
</dbReference>
<dbReference type="PROSITE" id="PS00107">
    <property type="entry name" value="PROTEIN_KINASE_ATP"/>
    <property type="match status" value="1"/>
</dbReference>
<evidence type="ECO:0000256" key="21">
    <source>
        <dbReference type="SAM" id="Phobius"/>
    </source>
</evidence>
<proteinExistence type="inferred from homology"/>
<keyword evidence="6 22" id="KW-0732">Signal</keyword>
<feature type="domain" description="EGF-like" evidence="24">
    <location>
        <begin position="271"/>
        <end position="309"/>
    </location>
</feature>
<evidence type="ECO:0000256" key="16">
    <source>
        <dbReference type="ARBA" id="ARBA00047899"/>
    </source>
</evidence>
<keyword evidence="3 19" id="KW-0245">EGF-like domain</keyword>
<keyword evidence="7" id="KW-0430">Lectin</keyword>
<dbReference type="PROSITE" id="PS00108">
    <property type="entry name" value="PROTEIN_KINASE_ST"/>
    <property type="match status" value="1"/>
</dbReference>
<keyword evidence="9 18" id="KW-0418">Kinase</keyword>
<dbReference type="InterPro" id="IPR001245">
    <property type="entry name" value="Ser-Thr/Tyr_kinase_cat_dom"/>
</dbReference>
<evidence type="ECO:0000256" key="14">
    <source>
        <dbReference type="ARBA" id="ARBA00023170"/>
    </source>
</evidence>
<keyword evidence="15" id="KW-0325">Glycoprotein</keyword>
<dbReference type="PIRSF" id="PIRSF000641">
    <property type="entry name" value="SRK"/>
    <property type="match status" value="1"/>
</dbReference>
<dbReference type="SMART" id="SM00220">
    <property type="entry name" value="S_TKc"/>
    <property type="match status" value="1"/>
</dbReference>
<evidence type="ECO:0000256" key="9">
    <source>
        <dbReference type="ARBA" id="ARBA00022777"/>
    </source>
</evidence>
<dbReference type="Gene3D" id="2.90.10.30">
    <property type="match status" value="1"/>
</dbReference>
<comment type="caution">
    <text evidence="19">Lacks conserved residue(s) required for the propagation of feature annotation.</text>
</comment>
<evidence type="ECO:0000256" key="5">
    <source>
        <dbReference type="ARBA" id="ARBA00022692"/>
    </source>
</evidence>
<keyword evidence="12 21" id="KW-0472">Membrane</keyword>
<comment type="catalytic activity">
    <reaction evidence="17 18">
        <text>L-seryl-[protein] + ATP = O-phospho-L-seryl-[protein] + ADP + H(+)</text>
        <dbReference type="Rhea" id="RHEA:17989"/>
        <dbReference type="Rhea" id="RHEA-COMP:9863"/>
        <dbReference type="Rhea" id="RHEA-COMP:11604"/>
        <dbReference type="ChEBI" id="CHEBI:15378"/>
        <dbReference type="ChEBI" id="CHEBI:29999"/>
        <dbReference type="ChEBI" id="CHEBI:30616"/>
        <dbReference type="ChEBI" id="CHEBI:83421"/>
        <dbReference type="ChEBI" id="CHEBI:456216"/>
        <dbReference type="EC" id="2.7.11.1"/>
    </reaction>
</comment>
<evidence type="ECO:0000256" key="6">
    <source>
        <dbReference type="ARBA" id="ARBA00022729"/>
    </source>
</evidence>
<evidence type="ECO:0000256" key="8">
    <source>
        <dbReference type="ARBA" id="ARBA00022741"/>
    </source>
</evidence>
<comment type="subcellular location">
    <subcellularLocation>
        <location evidence="1">Membrane</location>
        <topology evidence="1">Single-pass type I membrane protein</topology>
    </subcellularLocation>
</comment>
<dbReference type="Pfam" id="PF07714">
    <property type="entry name" value="PK_Tyr_Ser-Thr"/>
    <property type="match status" value="1"/>
</dbReference>
<dbReference type="InterPro" id="IPR011009">
    <property type="entry name" value="Kinase-like_dom_sf"/>
</dbReference>
<keyword evidence="10 18" id="KW-0067">ATP-binding</keyword>
<dbReference type="GO" id="GO:0016020">
    <property type="term" value="C:membrane"/>
    <property type="evidence" value="ECO:0007669"/>
    <property type="project" value="UniProtKB-SubCell"/>
</dbReference>
<dbReference type="Pfam" id="PF01453">
    <property type="entry name" value="B_lectin"/>
    <property type="match status" value="1"/>
</dbReference>
<dbReference type="InterPro" id="IPR024171">
    <property type="entry name" value="SRK-like_kinase"/>
</dbReference>
<evidence type="ECO:0000256" key="17">
    <source>
        <dbReference type="ARBA" id="ARBA00048679"/>
    </source>
</evidence>
<keyword evidence="8 18" id="KW-0547">Nucleotide-binding</keyword>
<evidence type="ECO:0000256" key="7">
    <source>
        <dbReference type="ARBA" id="ARBA00022734"/>
    </source>
</evidence>
<dbReference type="PANTHER" id="PTHR47976">
    <property type="entry name" value="G-TYPE LECTIN S-RECEPTOR-LIKE SERINE/THREONINE-PROTEIN KINASE SD2-5"/>
    <property type="match status" value="1"/>
</dbReference>
<dbReference type="GO" id="GO:0030246">
    <property type="term" value="F:carbohydrate binding"/>
    <property type="evidence" value="ECO:0007669"/>
    <property type="project" value="UniProtKB-KW"/>
</dbReference>
<comment type="catalytic activity">
    <reaction evidence="16 18">
        <text>L-threonyl-[protein] + ATP = O-phospho-L-threonyl-[protein] + ADP + H(+)</text>
        <dbReference type="Rhea" id="RHEA:46608"/>
        <dbReference type="Rhea" id="RHEA-COMP:11060"/>
        <dbReference type="Rhea" id="RHEA-COMP:11605"/>
        <dbReference type="ChEBI" id="CHEBI:15378"/>
        <dbReference type="ChEBI" id="CHEBI:30013"/>
        <dbReference type="ChEBI" id="CHEBI:30616"/>
        <dbReference type="ChEBI" id="CHEBI:61977"/>
        <dbReference type="ChEBI" id="CHEBI:456216"/>
        <dbReference type="EC" id="2.7.11.1"/>
    </reaction>
</comment>
<dbReference type="CDD" id="cd14066">
    <property type="entry name" value="STKc_IRAK"/>
    <property type="match status" value="1"/>
</dbReference>
<keyword evidence="13" id="KW-1015">Disulfide bond</keyword>
<dbReference type="GO" id="GO:0004674">
    <property type="term" value="F:protein serine/threonine kinase activity"/>
    <property type="evidence" value="ECO:0007669"/>
    <property type="project" value="UniProtKB-KW"/>
</dbReference>
<dbReference type="Gene3D" id="3.30.200.20">
    <property type="entry name" value="Phosphorylase Kinase, domain 1"/>
    <property type="match status" value="1"/>
</dbReference>
<dbReference type="FunFam" id="2.90.10.10:FF:000006">
    <property type="entry name" value="Serine/threonine-protein kinase"/>
    <property type="match status" value="1"/>
</dbReference>
<dbReference type="GO" id="GO:0005524">
    <property type="term" value="F:ATP binding"/>
    <property type="evidence" value="ECO:0007669"/>
    <property type="project" value="UniProtKB-UniRule"/>
</dbReference>
<keyword evidence="11 21" id="KW-1133">Transmembrane helix</keyword>
<feature type="binding site" evidence="20">
    <location>
        <position position="519"/>
    </location>
    <ligand>
        <name>ATP</name>
        <dbReference type="ChEBI" id="CHEBI:30616"/>
    </ligand>
</feature>
<evidence type="ECO:0000313" key="27">
    <source>
        <dbReference type="Proteomes" id="UP001168877"/>
    </source>
</evidence>
<dbReference type="PROSITE" id="PS50927">
    <property type="entry name" value="BULB_LECTIN"/>
    <property type="match status" value="1"/>
</dbReference>
<comment type="similarity">
    <text evidence="18">Belongs to the protein kinase superfamily. Ser/Thr protein kinase family.</text>
</comment>
<dbReference type="Proteomes" id="UP001168877">
    <property type="component" value="Unassembled WGS sequence"/>
</dbReference>
<dbReference type="EC" id="2.7.11.1" evidence="18"/>
<evidence type="ECO:0000256" key="4">
    <source>
        <dbReference type="ARBA" id="ARBA00022679"/>
    </source>
</evidence>
<evidence type="ECO:0000256" key="2">
    <source>
        <dbReference type="ARBA" id="ARBA00022527"/>
    </source>
</evidence>
<evidence type="ECO:0000256" key="18">
    <source>
        <dbReference type="PIRNR" id="PIRNR000641"/>
    </source>
</evidence>
<evidence type="ECO:0000256" key="13">
    <source>
        <dbReference type="ARBA" id="ARBA00023157"/>
    </source>
</evidence>
<comment type="caution">
    <text evidence="26">The sequence shown here is derived from an EMBL/GenBank/DDBJ whole genome shotgun (WGS) entry which is preliminary data.</text>
</comment>
<dbReference type="GO" id="GO:0048544">
    <property type="term" value="P:recognition of pollen"/>
    <property type="evidence" value="ECO:0007669"/>
    <property type="project" value="InterPro"/>
</dbReference>
<dbReference type="Gene3D" id="2.90.10.10">
    <property type="entry name" value="Bulb-type lectin domain"/>
    <property type="match status" value="1"/>
</dbReference>
<feature type="chain" id="PRO_5041455141" description="Receptor-like serine/threonine-protein kinase" evidence="22">
    <location>
        <begin position="23"/>
        <end position="760"/>
    </location>
</feature>
<name>A0AA39W9B8_ACESA</name>
<dbReference type="SUPFAM" id="SSF51110">
    <property type="entry name" value="alpha-D-mannose-specific plant lectins"/>
    <property type="match status" value="1"/>
</dbReference>
<feature type="domain" description="Bulb-type lectin" evidence="25">
    <location>
        <begin position="27"/>
        <end position="143"/>
    </location>
</feature>
<keyword evidence="27" id="KW-1185">Reference proteome</keyword>
<feature type="transmembrane region" description="Helical" evidence="21">
    <location>
        <begin position="429"/>
        <end position="452"/>
    </location>
</feature>
<keyword evidence="4 18" id="KW-0808">Transferase</keyword>